<gene>
    <name evidence="5" type="primary">Dvir\GJ21117</name>
    <name evidence="5" type="ORF">Dvir_GJ21117</name>
</gene>
<dbReference type="InterPro" id="IPR003591">
    <property type="entry name" value="Leu-rich_rpt_typical-subtyp"/>
</dbReference>
<keyword evidence="4" id="KW-0732">Signal</keyword>
<dbReference type="PROSITE" id="PS51450">
    <property type="entry name" value="LRR"/>
    <property type="match status" value="2"/>
</dbReference>
<evidence type="ECO:0008006" key="7">
    <source>
        <dbReference type="Google" id="ProtNLM"/>
    </source>
</evidence>
<dbReference type="InterPro" id="IPR032675">
    <property type="entry name" value="LRR_dom_sf"/>
</dbReference>
<dbReference type="SUPFAM" id="SSF52058">
    <property type="entry name" value="L domain-like"/>
    <property type="match status" value="1"/>
</dbReference>
<sequence>MTKTCRMTTRAASRLNFALSPKLQLLLLLLLLGSSRPERIDANDEEVDRFCYPAAHRNTRLSCECSNVSAAPWGMRALHIDCSYKDYKTEDLTELLPLYIDTLDLSWNKLNRAPSFNSDSLRLLNLMHNNISAIASSNFERVSSLRELYLGWNSIQQLEAQSFAGLPHLQVLNLAHNNLHSLPDQIFAPLLVLSTLELSWNRQLNQTNGQELYKSYGINPKLDTLHLDACNLSELKLPLDAPLRELSLRRNLFQRVPGQLPAALQRLDISENLLEKLLPQDAANLTQLRQLYVEDMPLLQGIAAHAFAPLRQVEEMSFQNSRRLSWLDGDVFVMENGYSVLPPLRILSFRGTLLRNFNVTLSPVFRKLTQLDLNGVPLYCDCQLAWLKELAIQTNGRCLRPARVRGMLVSSVRDDEFSCERWPRWAYGLIILGLIGVCAAGVYLIVMGLRPHRGVTMRRKVGAGSPYARVTIEPNRQENLH</sequence>
<dbReference type="AlphaFoldDB" id="B4LML4"/>
<evidence type="ECO:0000256" key="4">
    <source>
        <dbReference type="SAM" id="SignalP"/>
    </source>
</evidence>
<dbReference type="InParanoid" id="B4LML4"/>
<evidence type="ECO:0000256" key="3">
    <source>
        <dbReference type="SAM" id="Phobius"/>
    </source>
</evidence>
<name>B4LML4_DROVI</name>
<dbReference type="SMART" id="SM00369">
    <property type="entry name" value="LRR_TYP"/>
    <property type="match status" value="3"/>
</dbReference>
<keyword evidence="1" id="KW-0433">Leucine-rich repeat</keyword>
<dbReference type="Pfam" id="PF13855">
    <property type="entry name" value="LRR_8"/>
    <property type="match status" value="2"/>
</dbReference>
<dbReference type="Gene3D" id="3.80.10.10">
    <property type="entry name" value="Ribonuclease Inhibitor"/>
    <property type="match status" value="2"/>
</dbReference>
<evidence type="ECO:0000256" key="1">
    <source>
        <dbReference type="ARBA" id="ARBA00022614"/>
    </source>
</evidence>
<feature type="chain" id="PRO_5006457312" description="LRRCT domain-containing protein" evidence="4">
    <location>
        <begin position="38"/>
        <end position="481"/>
    </location>
</feature>
<dbReference type="OrthoDB" id="1687175at2759"/>
<dbReference type="Proteomes" id="UP000008792">
    <property type="component" value="Unassembled WGS sequence"/>
</dbReference>
<evidence type="ECO:0000256" key="2">
    <source>
        <dbReference type="ARBA" id="ARBA00022737"/>
    </source>
</evidence>
<dbReference type="eggNOG" id="KOG0619">
    <property type="taxonomic scope" value="Eukaryota"/>
</dbReference>
<dbReference type="STRING" id="7244.B4LML4"/>
<keyword evidence="3" id="KW-0472">Membrane</keyword>
<feature type="signal peptide" evidence="4">
    <location>
        <begin position="1"/>
        <end position="37"/>
    </location>
</feature>
<proteinExistence type="predicted"/>
<feature type="transmembrane region" description="Helical" evidence="3">
    <location>
        <begin position="425"/>
        <end position="449"/>
    </location>
</feature>
<keyword evidence="2" id="KW-0677">Repeat</keyword>
<dbReference type="HOGENOM" id="CLU_046336_0_0_1"/>
<organism evidence="5 6">
    <name type="scientific">Drosophila virilis</name>
    <name type="common">Fruit fly</name>
    <dbReference type="NCBI Taxonomy" id="7244"/>
    <lineage>
        <taxon>Eukaryota</taxon>
        <taxon>Metazoa</taxon>
        <taxon>Ecdysozoa</taxon>
        <taxon>Arthropoda</taxon>
        <taxon>Hexapoda</taxon>
        <taxon>Insecta</taxon>
        <taxon>Pterygota</taxon>
        <taxon>Neoptera</taxon>
        <taxon>Endopterygota</taxon>
        <taxon>Diptera</taxon>
        <taxon>Brachycera</taxon>
        <taxon>Muscomorpha</taxon>
        <taxon>Ephydroidea</taxon>
        <taxon>Drosophilidae</taxon>
        <taxon>Drosophila</taxon>
    </lineage>
</organism>
<keyword evidence="6" id="KW-1185">Reference proteome</keyword>
<dbReference type="FunCoup" id="B4LML4">
    <property type="interactions" value="4"/>
</dbReference>
<dbReference type="EMBL" id="CH940648">
    <property type="protein sequence ID" value="EDW60001.2"/>
    <property type="molecule type" value="Genomic_DNA"/>
</dbReference>
<evidence type="ECO:0000313" key="5">
    <source>
        <dbReference type="EMBL" id="EDW60001.2"/>
    </source>
</evidence>
<keyword evidence="3" id="KW-1133">Transmembrane helix</keyword>
<dbReference type="KEGG" id="dvi:6627093"/>
<dbReference type="PANTHER" id="PTHR24366:SF96">
    <property type="entry name" value="LEUCINE RICH REPEAT CONTAINING 53"/>
    <property type="match status" value="1"/>
</dbReference>
<reference evidence="5 6" key="1">
    <citation type="journal article" date="2007" name="Nature">
        <title>Evolution of genes and genomes on the Drosophila phylogeny.</title>
        <authorList>
            <consortium name="Drosophila 12 Genomes Consortium"/>
            <person name="Clark A.G."/>
            <person name="Eisen M.B."/>
            <person name="Smith D.R."/>
            <person name="Bergman C.M."/>
            <person name="Oliver B."/>
            <person name="Markow T.A."/>
            <person name="Kaufman T.C."/>
            <person name="Kellis M."/>
            <person name="Gelbart W."/>
            <person name="Iyer V.N."/>
            <person name="Pollard D.A."/>
            <person name="Sackton T.B."/>
            <person name="Larracuente A.M."/>
            <person name="Singh N.D."/>
            <person name="Abad J.P."/>
            <person name="Abt D.N."/>
            <person name="Adryan B."/>
            <person name="Aguade M."/>
            <person name="Akashi H."/>
            <person name="Anderson W.W."/>
            <person name="Aquadro C.F."/>
            <person name="Ardell D.H."/>
            <person name="Arguello R."/>
            <person name="Artieri C.G."/>
            <person name="Barbash D.A."/>
            <person name="Barker D."/>
            <person name="Barsanti P."/>
            <person name="Batterham P."/>
            <person name="Batzoglou S."/>
            <person name="Begun D."/>
            <person name="Bhutkar A."/>
            <person name="Blanco E."/>
            <person name="Bosak S.A."/>
            <person name="Bradley R.K."/>
            <person name="Brand A.D."/>
            <person name="Brent M.R."/>
            <person name="Brooks A.N."/>
            <person name="Brown R.H."/>
            <person name="Butlin R.K."/>
            <person name="Caggese C."/>
            <person name="Calvi B.R."/>
            <person name="Bernardo de Carvalho A."/>
            <person name="Caspi A."/>
            <person name="Castrezana S."/>
            <person name="Celniker S.E."/>
            <person name="Chang J.L."/>
            <person name="Chapple C."/>
            <person name="Chatterji S."/>
            <person name="Chinwalla A."/>
            <person name="Civetta A."/>
            <person name="Clifton S.W."/>
            <person name="Comeron J.M."/>
            <person name="Costello J.C."/>
            <person name="Coyne J.A."/>
            <person name="Daub J."/>
            <person name="David R.G."/>
            <person name="Delcher A.L."/>
            <person name="Delehaunty K."/>
            <person name="Do C.B."/>
            <person name="Ebling H."/>
            <person name="Edwards K."/>
            <person name="Eickbush T."/>
            <person name="Evans J.D."/>
            <person name="Filipski A."/>
            <person name="Findeiss S."/>
            <person name="Freyhult E."/>
            <person name="Fulton L."/>
            <person name="Fulton R."/>
            <person name="Garcia A.C."/>
            <person name="Gardiner A."/>
            <person name="Garfield D.A."/>
            <person name="Garvin B.E."/>
            <person name="Gibson G."/>
            <person name="Gilbert D."/>
            <person name="Gnerre S."/>
            <person name="Godfrey J."/>
            <person name="Good R."/>
            <person name="Gotea V."/>
            <person name="Gravely B."/>
            <person name="Greenberg A.J."/>
            <person name="Griffiths-Jones S."/>
            <person name="Gross S."/>
            <person name="Guigo R."/>
            <person name="Gustafson E.A."/>
            <person name="Haerty W."/>
            <person name="Hahn M.W."/>
            <person name="Halligan D.L."/>
            <person name="Halpern A.L."/>
            <person name="Halter G.M."/>
            <person name="Han M.V."/>
            <person name="Heger A."/>
            <person name="Hillier L."/>
            <person name="Hinrichs A.S."/>
            <person name="Holmes I."/>
            <person name="Hoskins R.A."/>
            <person name="Hubisz M.J."/>
            <person name="Hultmark D."/>
            <person name="Huntley M.A."/>
            <person name="Jaffe D.B."/>
            <person name="Jagadeeshan S."/>
            <person name="Jeck W.R."/>
            <person name="Johnson J."/>
            <person name="Jones C.D."/>
            <person name="Jordan W.C."/>
            <person name="Karpen G.H."/>
            <person name="Kataoka E."/>
            <person name="Keightley P.D."/>
            <person name="Kheradpour P."/>
            <person name="Kirkness E.F."/>
            <person name="Koerich L.B."/>
            <person name="Kristiansen K."/>
            <person name="Kudrna D."/>
            <person name="Kulathinal R.J."/>
            <person name="Kumar S."/>
            <person name="Kwok R."/>
            <person name="Lander E."/>
            <person name="Langley C.H."/>
            <person name="Lapoint R."/>
            <person name="Lazzaro B.P."/>
            <person name="Lee S.J."/>
            <person name="Levesque L."/>
            <person name="Li R."/>
            <person name="Lin C.F."/>
            <person name="Lin M.F."/>
            <person name="Lindblad-Toh K."/>
            <person name="Llopart A."/>
            <person name="Long M."/>
            <person name="Low L."/>
            <person name="Lozovsky E."/>
            <person name="Lu J."/>
            <person name="Luo M."/>
            <person name="Machado C.A."/>
            <person name="Makalowski W."/>
            <person name="Marzo M."/>
            <person name="Matsuda M."/>
            <person name="Matzkin L."/>
            <person name="McAllister B."/>
            <person name="McBride C.S."/>
            <person name="McKernan B."/>
            <person name="McKernan K."/>
            <person name="Mendez-Lago M."/>
            <person name="Minx P."/>
            <person name="Mollenhauer M.U."/>
            <person name="Montooth K."/>
            <person name="Mount S.M."/>
            <person name="Mu X."/>
            <person name="Myers E."/>
            <person name="Negre B."/>
            <person name="Newfeld S."/>
            <person name="Nielsen R."/>
            <person name="Noor M.A."/>
            <person name="O'Grady P."/>
            <person name="Pachter L."/>
            <person name="Papaceit M."/>
            <person name="Parisi M.J."/>
            <person name="Parisi M."/>
            <person name="Parts L."/>
            <person name="Pedersen J.S."/>
            <person name="Pesole G."/>
            <person name="Phillippy A.M."/>
            <person name="Ponting C.P."/>
            <person name="Pop M."/>
            <person name="Porcelli D."/>
            <person name="Powell J.R."/>
            <person name="Prohaska S."/>
            <person name="Pruitt K."/>
            <person name="Puig M."/>
            <person name="Quesneville H."/>
            <person name="Ram K.R."/>
            <person name="Rand D."/>
            <person name="Rasmussen M.D."/>
            <person name="Reed L.K."/>
            <person name="Reenan R."/>
            <person name="Reily A."/>
            <person name="Remington K.A."/>
            <person name="Rieger T.T."/>
            <person name="Ritchie M.G."/>
            <person name="Robin C."/>
            <person name="Rogers Y.H."/>
            <person name="Rohde C."/>
            <person name="Rozas J."/>
            <person name="Rubenfield M.J."/>
            <person name="Ruiz A."/>
            <person name="Russo S."/>
            <person name="Salzberg S.L."/>
            <person name="Sanchez-Gracia A."/>
            <person name="Saranga D.J."/>
            <person name="Sato H."/>
            <person name="Schaeffer S.W."/>
            <person name="Schatz M.C."/>
            <person name="Schlenke T."/>
            <person name="Schwartz R."/>
            <person name="Segarra C."/>
            <person name="Singh R.S."/>
            <person name="Sirot L."/>
            <person name="Sirota M."/>
            <person name="Sisneros N.B."/>
            <person name="Smith C.D."/>
            <person name="Smith T.F."/>
            <person name="Spieth J."/>
            <person name="Stage D.E."/>
            <person name="Stark A."/>
            <person name="Stephan W."/>
            <person name="Strausberg R.L."/>
            <person name="Strempel S."/>
            <person name="Sturgill D."/>
            <person name="Sutton G."/>
            <person name="Sutton G.G."/>
            <person name="Tao W."/>
            <person name="Teichmann S."/>
            <person name="Tobari Y.N."/>
            <person name="Tomimura Y."/>
            <person name="Tsolas J.M."/>
            <person name="Valente V.L."/>
            <person name="Venter E."/>
            <person name="Venter J.C."/>
            <person name="Vicario S."/>
            <person name="Vieira F.G."/>
            <person name="Vilella A.J."/>
            <person name="Villasante A."/>
            <person name="Walenz B."/>
            <person name="Wang J."/>
            <person name="Wasserman M."/>
            <person name="Watts T."/>
            <person name="Wilson D."/>
            <person name="Wilson R.K."/>
            <person name="Wing R.A."/>
            <person name="Wolfner M.F."/>
            <person name="Wong A."/>
            <person name="Wong G.K."/>
            <person name="Wu C.I."/>
            <person name="Wu G."/>
            <person name="Yamamoto D."/>
            <person name="Yang H.P."/>
            <person name="Yang S.P."/>
            <person name="Yorke J.A."/>
            <person name="Yoshida K."/>
            <person name="Zdobnov E."/>
            <person name="Zhang P."/>
            <person name="Zhang Y."/>
            <person name="Zimin A.V."/>
            <person name="Baldwin J."/>
            <person name="Abdouelleil A."/>
            <person name="Abdulkadir J."/>
            <person name="Abebe A."/>
            <person name="Abera B."/>
            <person name="Abreu J."/>
            <person name="Acer S.C."/>
            <person name="Aftuck L."/>
            <person name="Alexander A."/>
            <person name="An P."/>
            <person name="Anderson E."/>
            <person name="Anderson S."/>
            <person name="Arachi H."/>
            <person name="Azer M."/>
            <person name="Bachantsang P."/>
            <person name="Barry A."/>
            <person name="Bayul T."/>
            <person name="Berlin A."/>
            <person name="Bessette D."/>
            <person name="Bloom T."/>
            <person name="Blye J."/>
            <person name="Boguslavskiy L."/>
            <person name="Bonnet C."/>
            <person name="Boukhgalter B."/>
            <person name="Bourzgui I."/>
            <person name="Brown A."/>
            <person name="Cahill P."/>
            <person name="Channer S."/>
            <person name="Cheshatsang Y."/>
            <person name="Chuda L."/>
            <person name="Citroen M."/>
            <person name="Collymore A."/>
            <person name="Cooke P."/>
            <person name="Costello M."/>
            <person name="D'Aco K."/>
            <person name="Daza R."/>
            <person name="De Haan G."/>
            <person name="DeGray S."/>
            <person name="DeMaso C."/>
            <person name="Dhargay N."/>
            <person name="Dooley K."/>
            <person name="Dooley E."/>
            <person name="Doricent M."/>
            <person name="Dorje P."/>
            <person name="Dorjee K."/>
            <person name="Dupes A."/>
            <person name="Elong R."/>
            <person name="Falk J."/>
            <person name="Farina A."/>
            <person name="Faro S."/>
            <person name="Ferguson D."/>
            <person name="Fisher S."/>
            <person name="Foley C.D."/>
            <person name="Franke A."/>
            <person name="Friedrich D."/>
            <person name="Gadbois L."/>
            <person name="Gearin G."/>
            <person name="Gearin C.R."/>
            <person name="Giannoukos G."/>
            <person name="Goode T."/>
            <person name="Graham J."/>
            <person name="Grandbois E."/>
            <person name="Grewal S."/>
            <person name="Gyaltsen K."/>
            <person name="Hafez N."/>
            <person name="Hagos B."/>
            <person name="Hall J."/>
            <person name="Henson C."/>
            <person name="Hollinger A."/>
            <person name="Honan T."/>
            <person name="Huard M.D."/>
            <person name="Hughes L."/>
            <person name="Hurhula B."/>
            <person name="Husby M.E."/>
            <person name="Kamat A."/>
            <person name="Kanga B."/>
            <person name="Kashin S."/>
            <person name="Khazanovich D."/>
            <person name="Kisner P."/>
            <person name="Lance K."/>
            <person name="Lara M."/>
            <person name="Lee W."/>
            <person name="Lennon N."/>
            <person name="Letendre F."/>
            <person name="LeVine R."/>
            <person name="Lipovsky A."/>
            <person name="Liu X."/>
            <person name="Liu J."/>
            <person name="Liu S."/>
            <person name="Lokyitsang T."/>
            <person name="Lokyitsang Y."/>
            <person name="Lubonja R."/>
            <person name="Lui A."/>
            <person name="MacDonald P."/>
            <person name="Magnisalis V."/>
            <person name="Maru K."/>
            <person name="Matthews C."/>
            <person name="McCusker W."/>
            <person name="McDonough S."/>
            <person name="Mehta T."/>
            <person name="Meldrim J."/>
            <person name="Meneus L."/>
            <person name="Mihai O."/>
            <person name="Mihalev A."/>
            <person name="Mihova T."/>
            <person name="Mittelman R."/>
            <person name="Mlenga V."/>
            <person name="Montmayeur A."/>
            <person name="Mulrain L."/>
            <person name="Navidi A."/>
            <person name="Naylor J."/>
            <person name="Negash T."/>
            <person name="Nguyen T."/>
            <person name="Nguyen N."/>
            <person name="Nicol R."/>
            <person name="Norbu C."/>
            <person name="Norbu N."/>
            <person name="Novod N."/>
            <person name="O'Neill B."/>
            <person name="Osman S."/>
            <person name="Markiewicz E."/>
            <person name="Oyono O.L."/>
            <person name="Patti C."/>
            <person name="Phunkhang P."/>
            <person name="Pierre F."/>
            <person name="Priest M."/>
            <person name="Raghuraman S."/>
            <person name="Rege F."/>
            <person name="Reyes R."/>
            <person name="Rise C."/>
            <person name="Rogov P."/>
            <person name="Ross K."/>
            <person name="Ryan E."/>
            <person name="Settipalli S."/>
            <person name="Shea T."/>
            <person name="Sherpa N."/>
            <person name="Shi L."/>
            <person name="Shih D."/>
            <person name="Sparrow T."/>
            <person name="Spaulding J."/>
            <person name="Stalker J."/>
            <person name="Stange-Thomann N."/>
            <person name="Stavropoulos S."/>
            <person name="Stone C."/>
            <person name="Strader C."/>
            <person name="Tesfaye S."/>
            <person name="Thomson T."/>
            <person name="Thoulutsang Y."/>
            <person name="Thoulutsang D."/>
            <person name="Topham K."/>
            <person name="Topping I."/>
            <person name="Tsamla T."/>
            <person name="Vassiliev H."/>
            <person name="Vo A."/>
            <person name="Wangchuk T."/>
            <person name="Wangdi T."/>
            <person name="Weiand M."/>
            <person name="Wilkinson J."/>
            <person name="Wilson A."/>
            <person name="Yadav S."/>
            <person name="Young G."/>
            <person name="Yu Q."/>
            <person name="Zembek L."/>
            <person name="Zhong D."/>
            <person name="Zimmer A."/>
            <person name="Zwirko Z."/>
            <person name="Jaffe D.B."/>
            <person name="Alvarez P."/>
            <person name="Brockman W."/>
            <person name="Butler J."/>
            <person name="Chin C."/>
            <person name="Gnerre S."/>
            <person name="Grabherr M."/>
            <person name="Kleber M."/>
            <person name="Mauceli E."/>
            <person name="MacCallum I."/>
        </authorList>
    </citation>
    <scope>NUCLEOTIDE SEQUENCE [LARGE SCALE GENOMIC DNA]</scope>
    <source>
        <strain evidence="6">Tucson 15010-1051.87</strain>
    </source>
</reference>
<evidence type="ECO:0000313" key="6">
    <source>
        <dbReference type="Proteomes" id="UP000008792"/>
    </source>
</evidence>
<accession>B4LML4</accession>
<dbReference type="PANTHER" id="PTHR24366">
    <property type="entry name" value="IG(IMMUNOGLOBULIN) AND LRR(LEUCINE RICH REPEAT) DOMAINS"/>
    <property type="match status" value="1"/>
</dbReference>
<dbReference type="InterPro" id="IPR001611">
    <property type="entry name" value="Leu-rich_rpt"/>
</dbReference>
<keyword evidence="3" id="KW-0812">Transmembrane</keyword>
<protein>
    <recommendedName>
        <fullName evidence="7">LRRCT domain-containing protein</fullName>
    </recommendedName>
</protein>